<dbReference type="InterPro" id="IPR005546">
    <property type="entry name" value="Autotransporte_beta"/>
</dbReference>
<dbReference type="Pfam" id="PF03797">
    <property type="entry name" value="Autotransporter"/>
    <property type="match status" value="1"/>
</dbReference>
<dbReference type="Gene3D" id="2.160.20.20">
    <property type="match status" value="1"/>
</dbReference>
<proteinExistence type="predicted"/>
<dbReference type="InterPro" id="IPR011050">
    <property type="entry name" value="Pectin_lyase_fold/virulence"/>
</dbReference>
<dbReference type="EMBL" id="SHKM01000001">
    <property type="protein sequence ID" value="RZT89504.1"/>
    <property type="molecule type" value="Genomic_DNA"/>
</dbReference>
<reference evidence="2 3" key="1">
    <citation type="submission" date="2019-02" db="EMBL/GenBank/DDBJ databases">
        <title>Genomic Encyclopedia of Type Strains, Phase IV (KMG-IV): sequencing the most valuable type-strain genomes for metagenomic binning, comparative biology and taxonomic classification.</title>
        <authorList>
            <person name="Goeker M."/>
        </authorList>
    </citation>
    <scope>NUCLEOTIDE SEQUENCE [LARGE SCALE GENOMIC DNA]</scope>
    <source>
        <strain evidence="2 3">DSM 21223</strain>
    </source>
</reference>
<evidence type="ECO:0000259" key="1">
    <source>
        <dbReference type="PROSITE" id="PS51208"/>
    </source>
</evidence>
<dbReference type="InterPro" id="IPR006315">
    <property type="entry name" value="OM_autotransptr_brl_dom"/>
</dbReference>
<dbReference type="SUPFAM" id="SSF51126">
    <property type="entry name" value="Pectin lyase-like"/>
    <property type="match status" value="1"/>
</dbReference>
<dbReference type="Gene3D" id="2.40.128.130">
    <property type="entry name" value="Autotransporter beta-domain"/>
    <property type="match status" value="1"/>
</dbReference>
<dbReference type="NCBIfam" id="TIGR04393">
    <property type="entry name" value="rpt_T5SS_PEPC"/>
    <property type="match status" value="10"/>
</dbReference>
<dbReference type="NCBIfam" id="TIGR01414">
    <property type="entry name" value="autotrans_barl"/>
    <property type="match status" value="1"/>
</dbReference>
<evidence type="ECO:0000313" key="3">
    <source>
        <dbReference type="Proteomes" id="UP000292136"/>
    </source>
</evidence>
<feature type="domain" description="Autotransporter" evidence="1">
    <location>
        <begin position="976"/>
        <end position="1254"/>
    </location>
</feature>
<evidence type="ECO:0000313" key="2">
    <source>
        <dbReference type="EMBL" id="RZT89504.1"/>
    </source>
</evidence>
<comment type="caution">
    <text evidence="2">The sequence shown here is derived from an EMBL/GenBank/DDBJ whole genome shotgun (WGS) entry which is preliminary data.</text>
</comment>
<dbReference type="InterPro" id="IPR036709">
    <property type="entry name" value="Autotransporte_beta_dom_sf"/>
</dbReference>
<organism evidence="2 3">
    <name type="scientific">Azospira oryzae</name>
    <dbReference type="NCBI Taxonomy" id="146939"/>
    <lineage>
        <taxon>Bacteria</taxon>
        <taxon>Pseudomonadati</taxon>
        <taxon>Pseudomonadota</taxon>
        <taxon>Betaproteobacteria</taxon>
        <taxon>Rhodocyclales</taxon>
        <taxon>Rhodocyclaceae</taxon>
        <taxon>Azospira</taxon>
    </lineage>
</organism>
<keyword evidence="3" id="KW-1185">Reference proteome</keyword>
<protein>
    <submittedName>
        <fullName evidence="2">T5SS/PEP-CTERM-associated repeat protein</fullName>
    </submittedName>
</protein>
<dbReference type="RefSeq" id="WP_165397433.1">
    <property type="nucleotide sequence ID" value="NZ_SHKM01000001.1"/>
</dbReference>
<gene>
    <name evidence="2" type="ORF">EV678_0290</name>
</gene>
<dbReference type="InterPro" id="IPR012332">
    <property type="entry name" value="Autotransporter_pectin_lyase_C"/>
</dbReference>
<name>A0ABY0IUF3_9RHOO</name>
<dbReference type="InterPro" id="IPR030895">
    <property type="entry name" value="T5SS_PEPC_rpt"/>
</dbReference>
<dbReference type="SMART" id="SM00869">
    <property type="entry name" value="Autotransporter"/>
    <property type="match status" value="1"/>
</dbReference>
<dbReference type="Proteomes" id="UP000292136">
    <property type="component" value="Unassembled WGS sequence"/>
</dbReference>
<sequence>MNKYLPVKLARCGPLCAFVPERRKTLAAAIQACFGVDSRRWLATLCLSLGMPAAQAVNGNWNGSVSSDWATAGNWAWSGAVPTAGDDALVSVATGNTPIIGSATAAHANTVVVGGGSNGVLTILGTLNSASGLLGNNLGTPTTSGSVTVSGSGANWSNSGDLHIGNYGVGVLNVQGGASLSAGNFYLGSTSGTNGSLILSGNGSTATSGGYAFIGNSGTGTLNVGSGTTLTSASGGVLGLYGGSSGTATINGTWNMGSGNLVVGSGGQGNLTISAGGDVSNAVGSIGSASNGLTSSVTVIGAGSSWTNSDRLFVGVYGKGQLDILSGATVSSGDTALARYAGSTGTVNVSGAGSSWGIGGSLRVGGDITDAANPGGTGTLNISSGGLVTSSAGSIGDSQNAVGSVTIDNAAWNISGRLGVGNFGKGTLTVQNGGTLTSTGGLVGWQSSSTNNSVLVTGTGSTWTMSGHLYVGNEGQGTMTISAGGKVTNVDGFIGTVGNGVSEVTVTGSGSQWENQGDLFVGQSSGGKGKLAIGNGATVTSVQAILGDLAGTTGTAVITGSGSSLTASGDFNVGRFGTGSLTLGSGGTLSSDRGYVANEAGSTGTVLISGSGSGWTTTGTLHVGSRGDGSLVLSDGGDITAGSLVIAHSAGSTGTLSIGAEEGSAAAAAGTIHSGSITLGAGDGTLVLNHTDSNYLLSSVIAGTGDIKVLGGTTVLTAVNTFTGSTSIASGAGLSLADSAALGGNVTVAHGGTLTVGQSNVGGNISNSGTLSVPEQSGSYKTLSVGGNYTQAGNGTLRLGVNGTGAGQYSQLSVTGSASLNGTLAVDVASGSPLTLGDRLNSVITATGGVSGQFSSITDNSTLFNLRAVYGSNDVDLLLVAASNNAVSSALQSTGNSQGGGAGAVLDALIAQNPTSQLSLMFAPLTSASEVSRAVSQSLPLLTGNNVLASQSVIANVGQLINNRVAAVTGMASGDSQFADRQFWIKPFGSRATQADSNGSAGYHASTAGMVFGLDGQVSDADRLGVALAYADASVDSRSAVAPHNASVKLYQLIGYGSRNLAPGTELSWQVDGGYNSNRGTRDIRFAGVSAHSKFDTYTAHAGLRLTRNLTLSERTVVAPSVGLDYAWMRNASYQESGAGALNLQVKRQDVEQILLSADARLSHRLDNGINLLANLGAAYDLRNQQAAVTAAYAGAPGSYFITNGVESDPWIVRAGLGLSKLTAGGLEIIGRVDGEHRQGFNNRSASVNLRWAF</sequence>
<dbReference type="SUPFAM" id="SSF103515">
    <property type="entry name" value="Autotransporter"/>
    <property type="match status" value="1"/>
</dbReference>
<accession>A0ABY0IUF3</accession>
<dbReference type="PROSITE" id="PS51208">
    <property type="entry name" value="AUTOTRANSPORTER"/>
    <property type="match status" value="1"/>
</dbReference>